<evidence type="ECO:0000256" key="9">
    <source>
        <dbReference type="ARBA" id="ARBA00022723"/>
    </source>
</evidence>
<evidence type="ECO:0000256" key="2">
    <source>
        <dbReference type="ARBA" id="ARBA00001958"/>
    </source>
</evidence>
<reference evidence="22 23" key="1">
    <citation type="submission" date="2020-07" db="EMBL/GenBank/DDBJ databases">
        <title>Sequencing the genomes of 1000 actinobacteria strains.</title>
        <authorList>
            <person name="Klenk H.-P."/>
        </authorList>
    </citation>
    <scope>NUCLEOTIDE SEQUENCE [LARGE SCALE GENOMIC DNA]</scope>
    <source>
        <strain evidence="22 23">DSM 18248</strain>
    </source>
</reference>
<dbReference type="GO" id="GO:0005524">
    <property type="term" value="F:ATP binding"/>
    <property type="evidence" value="ECO:0007669"/>
    <property type="project" value="UniProtKB-KW"/>
</dbReference>
<comment type="caution">
    <text evidence="22">The sequence shown here is derived from an EMBL/GenBank/DDBJ whole genome shotgun (WGS) entry which is preliminary data.</text>
</comment>
<dbReference type="InterPro" id="IPR036918">
    <property type="entry name" value="Pyrv_Knase_C_sf"/>
</dbReference>
<dbReference type="GO" id="GO:0030955">
    <property type="term" value="F:potassium ion binding"/>
    <property type="evidence" value="ECO:0007669"/>
    <property type="project" value="UniProtKB-UniRule"/>
</dbReference>
<comment type="subunit">
    <text evidence="5">Homotetramer.</text>
</comment>
<comment type="cofactor">
    <cofactor evidence="2">
        <name>K(+)</name>
        <dbReference type="ChEBI" id="CHEBI:29103"/>
    </cofactor>
</comment>
<evidence type="ECO:0000256" key="5">
    <source>
        <dbReference type="ARBA" id="ARBA00011881"/>
    </source>
</evidence>
<dbReference type="AlphaFoldDB" id="A0A7Z0C3R2"/>
<evidence type="ECO:0000256" key="17">
    <source>
        <dbReference type="ARBA" id="ARBA00048152"/>
    </source>
</evidence>
<comment type="similarity">
    <text evidence="4 19">Belongs to the pyruvate kinase family.</text>
</comment>
<evidence type="ECO:0000256" key="1">
    <source>
        <dbReference type="ARBA" id="ARBA00001946"/>
    </source>
</evidence>
<dbReference type="EMBL" id="JACBZI010000001">
    <property type="protein sequence ID" value="NYI10537.1"/>
    <property type="molecule type" value="Genomic_DNA"/>
</dbReference>
<evidence type="ECO:0000256" key="3">
    <source>
        <dbReference type="ARBA" id="ARBA00004997"/>
    </source>
</evidence>
<evidence type="ECO:0000256" key="16">
    <source>
        <dbReference type="ARBA" id="ARBA00023317"/>
    </source>
</evidence>
<keyword evidence="12" id="KW-0067">ATP-binding</keyword>
<dbReference type="FunFam" id="2.40.33.10:FF:000001">
    <property type="entry name" value="Pyruvate kinase"/>
    <property type="match status" value="1"/>
</dbReference>
<evidence type="ECO:0000256" key="7">
    <source>
        <dbReference type="ARBA" id="ARBA00018587"/>
    </source>
</evidence>
<evidence type="ECO:0000313" key="22">
    <source>
        <dbReference type="EMBL" id="NYI10537.1"/>
    </source>
</evidence>
<dbReference type="InterPro" id="IPR040442">
    <property type="entry name" value="Pyrv_kinase-like_dom_sf"/>
</dbReference>
<keyword evidence="8 19" id="KW-0808">Transferase</keyword>
<dbReference type="InterPro" id="IPR015806">
    <property type="entry name" value="Pyrv_Knase_insert_dom_sf"/>
</dbReference>
<dbReference type="SUPFAM" id="SSF50800">
    <property type="entry name" value="PK beta-barrel domain-like"/>
    <property type="match status" value="1"/>
</dbReference>
<proteinExistence type="inferred from homology"/>
<feature type="domain" description="Pyruvate kinase barrel" evidence="20">
    <location>
        <begin position="1"/>
        <end position="322"/>
    </location>
</feature>
<keyword evidence="9" id="KW-0479">Metal-binding</keyword>
<comment type="catalytic activity">
    <reaction evidence="17 19">
        <text>pyruvate + ATP = phosphoenolpyruvate + ADP + H(+)</text>
        <dbReference type="Rhea" id="RHEA:18157"/>
        <dbReference type="ChEBI" id="CHEBI:15361"/>
        <dbReference type="ChEBI" id="CHEBI:15378"/>
        <dbReference type="ChEBI" id="CHEBI:30616"/>
        <dbReference type="ChEBI" id="CHEBI:58702"/>
        <dbReference type="ChEBI" id="CHEBI:456216"/>
        <dbReference type="EC" id="2.7.1.40"/>
    </reaction>
</comment>
<dbReference type="Pfam" id="PF00224">
    <property type="entry name" value="PK"/>
    <property type="match status" value="1"/>
</dbReference>
<dbReference type="SUPFAM" id="SSF51621">
    <property type="entry name" value="Phosphoenolpyruvate/pyruvate domain"/>
    <property type="match status" value="1"/>
</dbReference>
<dbReference type="GO" id="GO:0004743">
    <property type="term" value="F:pyruvate kinase activity"/>
    <property type="evidence" value="ECO:0007669"/>
    <property type="project" value="UniProtKB-UniRule"/>
</dbReference>
<keyword evidence="13 19" id="KW-0460">Magnesium</keyword>
<keyword evidence="11 19" id="KW-0418">Kinase</keyword>
<dbReference type="NCBIfam" id="NF004491">
    <property type="entry name" value="PRK05826.1"/>
    <property type="match status" value="1"/>
</dbReference>
<dbReference type="InterPro" id="IPR015793">
    <property type="entry name" value="Pyrv_Knase_brl"/>
</dbReference>
<dbReference type="Proteomes" id="UP000537326">
    <property type="component" value="Unassembled WGS sequence"/>
</dbReference>
<evidence type="ECO:0000256" key="11">
    <source>
        <dbReference type="ARBA" id="ARBA00022777"/>
    </source>
</evidence>
<evidence type="ECO:0000256" key="14">
    <source>
        <dbReference type="ARBA" id="ARBA00022958"/>
    </source>
</evidence>
<evidence type="ECO:0000259" key="20">
    <source>
        <dbReference type="Pfam" id="PF00224"/>
    </source>
</evidence>
<name>A0A7Z0C3R2_9ACTN</name>
<sequence>MRRAKIVCTLGPATASPRRIRELVYAGMDVARLNMSHGSHEDHAESYRLVREASDASGHGVGIFADLQGPKIRLETFAEGSAHLRRGQEWVITTRDVPGDAEVCGTTYKGLPGDVSPGDPILIDDGKIRLRVLEVGETDVRCEVLVGGRVSNNKGINLPGVAVSVPALSAKDEADLRFALSLSVDFVALSFVRDAKDAEDVRRIMREVGVMVPVIAKIEKPQAIDNLDDVIAAFDGFMVARGDLGVECPLEEVPFLQKQVVRKARLNAKPVIVATQMLESMIGNPQPTRAEASDVANAVLDGADAVMLSGETSVGEYPVHTVETMARIISATELHALESAHETGLDAIEWDPHTKSGVIAKAAAEVAERVNAKYVVAFTQSGDSARRMSRLRGPVPLLAFTPEDKVRSQLSLSWGIETFKTSEVEHTDEMVRQVDEQLLQIGRVQEGDLVVIIAGAPPGIPGSTNALRIHKMGDAINGVAPAYRRP</sequence>
<keyword evidence="10" id="KW-0547">Nucleotide-binding</keyword>
<dbReference type="InterPro" id="IPR018209">
    <property type="entry name" value="Pyrv_Knase_AS"/>
</dbReference>
<dbReference type="NCBIfam" id="NF004978">
    <property type="entry name" value="PRK06354.1"/>
    <property type="match status" value="1"/>
</dbReference>
<dbReference type="PROSITE" id="PS00110">
    <property type="entry name" value="PYRUVATE_KINASE"/>
    <property type="match status" value="1"/>
</dbReference>
<evidence type="ECO:0000256" key="13">
    <source>
        <dbReference type="ARBA" id="ARBA00022842"/>
    </source>
</evidence>
<dbReference type="InterPro" id="IPR015813">
    <property type="entry name" value="Pyrv/PenolPyrv_kinase-like_dom"/>
</dbReference>
<dbReference type="InterPro" id="IPR011037">
    <property type="entry name" value="Pyrv_Knase-like_insert_dom_sf"/>
</dbReference>
<feature type="domain" description="Pyruvate kinase C-terminal" evidence="21">
    <location>
        <begin position="359"/>
        <end position="470"/>
    </location>
</feature>
<evidence type="ECO:0000313" key="23">
    <source>
        <dbReference type="Proteomes" id="UP000537326"/>
    </source>
</evidence>
<dbReference type="PANTHER" id="PTHR11817">
    <property type="entry name" value="PYRUVATE KINASE"/>
    <property type="match status" value="1"/>
</dbReference>
<comment type="cofactor">
    <cofactor evidence="1">
        <name>Mg(2+)</name>
        <dbReference type="ChEBI" id="CHEBI:18420"/>
    </cofactor>
</comment>
<keyword evidence="23" id="KW-1185">Reference proteome</keyword>
<organism evidence="22 23">
    <name type="scientific">Nocardioides marinus</name>
    <dbReference type="NCBI Taxonomy" id="374514"/>
    <lineage>
        <taxon>Bacteria</taxon>
        <taxon>Bacillati</taxon>
        <taxon>Actinomycetota</taxon>
        <taxon>Actinomycetes</taxon>
        <taxon>Propionibacteriales</taxon>
        <taxon>Nocardioidaceae</taxon>
        <taxon>Nocardioides</taxon>
    </lineage>
</organism>
<dbReference type="InterPro" id="IPR015795">
    <property type="entry name" value="Pyrv_Knase_C"/>
</dbReference>
<keyword evidence="16 22" id="KW-0670">Pyruvate</keyword>
<evidence type="ECO:0000256" key="12">
    <source>
        <dbReference type="ARBA" id="ARBA00022840"/>
    </source>
</evidence>
<dbReference type="GO" id="GO:0000287">
    <property type="term" value="F:magnesium ion binding"/>
    <property type="evidence" value="ECO:0007669"/>
    <property type="project" value="UniProtKB-UniRule"/>
</dbReference>
<dbReference type="UniPathway" id="UPA00109">
    <property type="reaction ID" value="UER00188"/>
</dbReference>
<dbReference type="Pfam" id="PF02887">
    <property type="entry name" value="PK_C"/>
    <property type="match status" value="1"/>
</dbReference>
<dbReference type="Gene3D" id="3.20.20.60">
    <property type="entry name" value="Phosphoenolpyruvate-binding domains"/>
    <property type="match status" value="1"/>
</dbReference>
<comment type="pathway">
    <text evidence="3 19">Carbohydrate degradation; glycolysis; pyruvate from D-glyceraldehyde 3-phosphate: step 5/5.</text>
</comment>
<dbReference type="Gene3D" id="2.40.33.10">
    <property type="entry name" value="PK beta-barrel domain-like"/>
    <property type="match status" value="1"/>
</dbReference>
<dbReference type="EC" id="2.7.1.40" evidence="6 18"/>
<evidence type="ECO:0000259" key="21">
    <source>
        <dbReference type="Pfam" id="PF02887"/>
    </source>
</evidence>
<evidence type="ECO:0000256" key="6">
    <source>
        <dbReference type="ARBA" id="ARBA00012142"/>
    </source>
</evidence>
<keyword evidence="14" id="KW-0630">Potassium</keyword>
<gene>
    <name evidence="22" type="ORF">BKA05_002052</name>
</gene>
<dbReference type="RefSeq" id="WP_179531355.1">
    <property type="nucleotide sequence ID" value="NZ_BAAAPP010000010.1"/>
</dbReference>
<protein>
    <recommendedName>
        <fullName evidence="7 18">Pyruvate kinase</fullName>
        <ecNumber evidence="6 18">2.7.1.40</ecNumber>
    </recommendedName>
</protein>
<accession>A0A7Z0C3R2</accession>
<evidence type="ECO:0000256" key="19">
    <source>
        <dbReference type="RuleBase" id="RU000504"/>
    </source>
</evidence>
<dbReference type="NCBIfam" id="NF004886">
    <property type="entry name" value="PRK06247.1"/>
    <property type="match status" value="1"/>
</dbReference>
<dbReference type="FunFam" id="3.40.1380.20:FF:000009">
    <property type="entry name" value="Pyruvate kinase"/>
    <property type="match status" value="1"/>
</dbReference>
<evidence type="ECO:0000256" key="15">
    <source>
        <dbReference type="ARBA" id="ARBA00023152"/>
    </source>
</evidence>
<dbReference type="GO" id="GO:0016301">
    <property type="term" value="F:kinase activity"/>
    <property type="evidence" value="ECO:0007669"/>
    <property type="project" value="UniProtKB-KW"/>
</dbReference>
<evidence type="ECO:0000256" key="8">
    <source>
        <dbReference type="ARBA" id="ARBA00022679"/>
    </source>
</evidence>
<dbReference type="InterPro" id="IPR001697">
    <property type="entry name" value="Pyr_Knase"/>
</dbReference>
<dbReference type="SUPFAM" id="SSF52935">
    <property type="entry name" value="PK C-terminal domain-like"/>
    <property type="match status" value="1"/>
</dbReference>
<keyword evidence="15 19" id="KW-0324">Glycolysis</keyword>
<dbReference type="PRINTS" id="PR01050">
    <property type="entry name" value="PYRUVTKNASE"/>
</dbReference>
<evidence type="ECO:0000256" key="18">
    <source>
        <dbReference type="NCBIfam" id="TIGR01064"/>
    </source>
</evidence>
<evidence type="ECO:0000256" key="10">
    <source>
        <dbReference type="ARBA" id="ARBA00022741"/>
    </source>
</evidence>
<dbReference type="NCBIfam" id="TIGR01064">
    <property type="entry name" value="pyruv_kin"/>
    <property type="match status" value="1"/>
</dbReference>
<evidence type="ECO:0000256" key="4">
    <source>
        <dbReference type="ARBA" id="ARBA00008663"/>
    </source>
</evidence>
<dbReference type="Gene3D" id="3.40.1380.20">
    <property type="entry name" value="Pyruvate kinase, C-terminal domain"/>
    <property type="match status" value="1"/>
</dbReference>